<evidence type="ECO:0000313" key="1">
    <source>
        <dbReference type="EMBL" id="KAJ8623396.1"/>
    </source>
</evidence>
<gene>
    <name evidence="1" type="ORF">MRB53_031925</name>
</gene>
<dbReference type="Proteomes" id="UP001234297">
    <property type="component" value="Chromosome 10"/>
</dbReference>
<sequence>MLPLLLSALLLSTSVDLWMMMPQALSDAVFDMDGQMLQTGTQYNVLPGVHVEGGGGLTLGFRNGNCPMNVAQHESNTSSGLPLTISPVNASLTAIPVSTGVKVVFAAATICVQSTAWRLGQVDRATGRRYVTTGRGVSTVSDWFEIEKYEDYYKLVSCQSVCIGCNVVCGDVGVVREGGKRWLVLSDEPFPVVFKKV</sequence>
<name>A0ACC2KQD5_PERAE</name>
<organism evidence="1 2">
    <name type="scientific">Persea americana</name>
    <name type="common">Avocado</name>
    <dbReference type="NCBI Taxonomy" id="3435"/>
    <lineage>
        <taxon>Eukaryota</taxon>
        <taxon>Viridiplantae</taxon>
        <taxon>Streptophyta</taxon>
        <taxon>Embryophyta</taxon>
        <taxon>Tracheophyta</taxon>
        <taxon>Spermatophyta</taxon>
        <taxon>Magnoliopsida</taxon>
        <taxon>Magnoliidae</taxon>
        <taxon>Laurales</taxon>
        <taxon>Lauraceae</taxon>
        <taxon>Persea</taxon>
    </lineage>
</organism>
<evidence type="ECO:0000313" key="2">
    <source>
        <dbReference type="Proteomes" id="UP001234297"/>
    </source>
</evidence>
<reference evidence="1 2" key="1">
    <citation type="journal article" date="2022" name="Hortic Res">
        <title>A haplotype resolved chromosomal level avocado genome allows analysis of novel avocado genes.</title>
        <authorList>
            <person name="Nath O."/>
            <person name="Fletcher S.J."/>
            <person name="Hayward A."/>
            <person name="Shaw L.M."/>
            <person name="Masouleh A.K."/>
            <person name="Furtado A."/>
            <person name="Henry R.J."/>
            <person name="Mitter N."/>
        </authorList>
    </citation>
    <scope>NUCLEOTIDE SEQUENCE [LARGE SCALE GENOMIC DNA]</scope>
    <source>
        <strain evidence="2">cv. Hass</strain>
    </source>
</reference>
<keyword evidence="2" id="KW-1185">Reference proteome</keyword>
<comment type="caution">
    <text evidence="1">The sequence shown here is derived from an EMBL/GenBank/DDBJ whole genome shotgun (WGS) entry which is preliminary data.</text>
</comment>
<protein>
    <submittedName>
        <fullName evidence="1">Uncharacterized protein</fullName>
    </submittedName>
</protein>
<accession>A0ACC2KQD5</accession>
<dbReference type="EMBL" id="CM056818">
    <property type="protein sequence ID" value="KAJ8623396.1"/>
    <property type="molecule type" value="Genomic_DNA"/>
</dbReference>
<proteinExistence type="predicted"/>